<dbReference type="EMBL" id="CP001365">
    <property type="protein sequence ID" value="ACM56827.1"/>
    <property type="molecule type" value="Genomic_DNA"/>
</dbReference>
<dbReference type="InterPro" id="IPR029056">
    <property type="entry name" value="Ribokinase-like"/>
</dbReference>
<evidence type="ECO:0000256" key="2">
    <source>
        <dbReference type="ARBA" id="ARBA00000909"/>
    </source>
</evidence>
<evidence type="ECO:0000256" key="6">
    <source>
        <dbReference type="ARBA" id="ARBA00022741"/>
    </source>
</evidence>
<dbReference type="EC" id="4.2.1.136" evidence="19"/>
<feature type="binding site" evidence="17">
    <location>
        <position position="314"/>
    </location>
    <ligand>
        <name>(6S)-NADPHX</name>
        <dbReference type="ChEBI" id="CHEBI:64076"/>
    </ligand>
</feature>
<keyword evidence="10 17" id="KW-0520">NAD</keyword>
<comment type="function">
    <text evidence="14 19">Bifunctional enzyme that catalyzes the epimerization of the S- and R-forms of NAD(P)HX and the dehydration of the S-form of NAD(P)HX at the expense of ADP, which is converted to AMP. This allows the repair of both epimers of NAD(P)HX, a damaged form of NAD(P)H that is a result of enzymatic or heat-dependent hydration.</text>
</comment>
<comment type="catalytic activity">
    <reaction evidence="1 18 19">
        <text>(6R)-NADHX = (6S)-NADHX</text>
        <dbReference type="Rhea" id="RHEA:32215"/>
        <dbReference type="ChEBI" id="CHEBI:64074"/>
        <dbReference type="ChEBI" id="CHEBI:64075"/>
        <dbReference type="EC" id="5.1.99.6"/>
    </reaction>
</comment>
<dbReference type="eggNOG" id="arCOG00018">
    <property type="taxonomic scope" value="Archaea"/>
</dbReference>
<dbReference type="GO" id="GO:0110051">
    <property type="term" value="P:metabolite repair"/>
    <property type="evidence" value="ECO:0007669"/>
    <property type="project" value="TreeGrafter"/>
</dbReference>
<dbReference type="InterPro" id="IPR017953">
    <property type="entry name" value="Carbohydrate_kinase_pred_CS"/>
</dbReference>
<dbReference type="PROSITE" id="PS51383">
    <property type="entry name" value="YJEF_C_3"/>
    <property type="match status" value="1"/>
</dbReference>
<dbReference type="InterPro" id="IPR036652">
    <property type="entry name" value="YjeF_N_dom_sf"/>
</dbReference>
<dbReference type="Gene3D" id="3.40.1190.20">
    <property type="match status" value="1"/>
</dbReference>
<evidence type="ECO:0000256" key="5">
    <source>
        <dbReference type="ARBA" id="ARBA00022723"/>
    </source>
</evidence>
<feature type="binding site" evidence="17">
    <location>
        <position position="424"/>
    </location>
    <ligand>
        <name>AMP</name>
        <dbReference type="ChEBI" id="CHEBI:456215"/>
    </ligand>
</feature>
<dbReference type="HAMAP" id="MF_01965">
    <property type="entry name" value="NADHX_dehydratase"/>
    <property type="match status" value="1"/>
</dbReference>
<comment type="cofactor">
    <cofactor evidence="18 19">
        <name>K(+)</name>
        <dbReference type="ChEBI" id="CHEBI:29103"/>
    </cofactor>
    <text evidence="18 19">Binds 1 potassium ion per subunit.</text>
</comment>
<comment type="subunit">
    <text evidence="17">Homotetramer.</text>
</comment>
<comment type="catalytic activity">
    <reaction evidence="2 18 19">
        <text>(6R)-NADPHX = (6S)-NADPHX</text>
        <dbReference type="Rhea" id="RHEA:32227"/>
        <dbReference type="ChEBI" id="CHEBI:64076"/>
        <dbReference type="ChEBI" id="CHEBI:64077"/>
        <dbReference type="EC" id="5.1.99.6"/>
    </reaction>
</comment>
<feature type="binding site" evidence="17">
    <location>
        <position position="425"/>
    </location>
    <ligand>
        <name>(6S)-NADPHX</name>
        <dbReference type="ChEBI" id="CHEBI:64076"/>
    </ligand>
</feature>
<comment type="cofactor">
    <cofactor evidence="17">
        <name>Mg(2+)</name>
        <dbReference type="ChEBI" id="CHEBI:18420"/>
    </cofactor>
</comment>
<comment type="catalytic activity">
    <reaction evidence="16 17 19">
        <text>(6S)-NADPHX + ADP = AMP + phosphate + NADPH + H(+)</text>
        <dbReference type="Rhea" id="RHEA:32235"/>
        <dbReference type="ChEBI" id="CHEBI:15378"/>
        <dbReference type="ChEBI" id="CHEBI:43474"/>
        <dbReference type="ChEBI" id="CHEBI:57783"/>
        <dbReference type="ChEBI" id="CHEBI:64076"/>
        <dbReference type="ChEBI" id="CHEBI:456215"/>
        <dbReference type="ChEBI" id="CHEBI:456216"/>
        <dbReference type="EC" id="4.2.1.136"/>
    </reaction>
</comment>
<keyword evidence="7 17" id="KW-0067">ATP-binding</keyword>
<accession>B9LN89</accession>
<comment type="similarity">
    <text evidence="17">Belongs to the NnrD/CARKD family.</text>
</comment>
<protein>
    <recommendedName>
        <fullName evidence="19">Bifunctional NAD(P)H-hydrate repair enzyme</fullName>
    </recommendedName>
    <alternativeName>
        <fullName evidence="19">Nicotinamide nucleotide repair protein</fullName>
    </alternativeName>
    <domain>
        <recommendedName>
            <fullName evidence="19">ADP-dependent (S)-NAD(P)H-hydrate dehydratase</fullName>
            <ecNumber evidence="19">4.2.1.136</ecNumber>
        </recommendedName>
        <alternativeName>
            <fullName evidence="19">ADP-dependent NAD(P)HX dehydratase</fullName>
        </alternativeName>
    </domain>
    <domain>
        <recommendedName>
            <fullName evidence="19">NAD(P)H-hydrate epimerase</fullName>
            <ecNumber evidence="19">5.1.99.6</ecNumber>
        </recommendedName>
    </domain>
</protein>
<keyword evidence="23" id="KW-1185">Reference proteome</keyword>
<comment type="catalytic activity">
    <reaction evidence="15 17 19">
        <text>(6S)-NADHX + ADP = AMP + phosphate + NADH + H(+)</text>
        <dbReference type="Rhea" id="RHEA:32223"/>
        <dbReference type="ChEBI" id="CHEBI:15378"/>
        <dbReference type="ChEBI" id="CHEBI:43474"/>
        <dbReference type="ChEBI" id="CHEBI:57945"/>
        <dbReference type="ChEBI" id="CHEBI:64074"/>
        <dbReference type="ChEBI" id="CHEBI:456215"/>
        <dbReference type="ChEBI" id="CHEBI:456216"/>
        <dbReference type="EC" id="4.2.1.136"/>
    </reaction>
</comment>
<dbReference type="PROSITE" id="PS51385">
    <property type="entry name" value="YJEF_N"/>
    <property type="match status" value="1"/>
</dbReference>
<feature type="binding site" evidence="18">
    <location>
        <position position="120"/>
    </location>
    <ligand>
        <name>K(+)</name>
        <dbReference type="ChEBI" id="CHEBI:29103"/>
    </ligand>
</feature>
<dbReference type="GO" id="GO:0046872">
    <property type="term" value="F:metal ion binding"/>
    <property type="evidence" value="ECO:0007669"/>
    <property type="project" value="UniProtKB-UniRule"/>
</dbReference>
<keyword evidence="5 18" id="KW-0479">Metal-binding</keyword>
<dbReference type="NCBIfam" id="TIGR00196">
    <property type="entry name" value="yjeF_cterm"/>
    <property type="match status" value="1"/>
</dbReference>
<dbReference type="KEGG" id="hla:Hlac_1235"/>
<evidence type="ECO:0000256" key="9">
    <source>
        <dbReference type="ARBA" id="ARBA00022958"/>
    </source>
</evidence>
<dbReference type="Pfam" id="PF01256">
    <property type="entry name" value="Carb_kinase"/>
    <property type="match status" value="1"/>
</dbReference>
<dbReference type="Pfam" id="PF03853">
    <property type="entry name" value="YjeF_N"/>
    <property type="match status" value="1"/>
</dbReference>
<evidence type="ECO:0000256" key="8">
    <source>
        <dbReference type="ARBA" id="ARBA00022857"/>
    </source>
</evidence>
<dbReference type="RefSeq" id="WP_015909970.1">
    <property type="nucleotide sequence ID" value="NC_012029.1"/>
</dbReference>
<dbReference type="PROSITE" id="PS01050">
    <property type="entry name" value="YJEF_C_2"/>
    <property type="match status" value="1"/>
</dbReference>
<evidence type="ECO:0000256" key="4">
    <source>
        <dbReference type="ARBA" id="ARBA00009524"/>
    </source>
</evidence>
<evidence type="ECO:0000259" key="20">
    <source>
        <dbReference type="PROSITE" id="PS51383"/>
    </source>
</evidence>
<feature type="binding site" evidence="18">
    <location>
        <begin position="124"/>
        <end position="130"/>
    </location>
    <ligand>
        <name>(6S)-NADPHX</name>
        <dbReference type="ChEBI" id="CHEBI:64076"/>
    </ligand>
</feature>
<feature type="binding site" evidence="18">
    <location>
        <position position="156"/>
    </location>
    <ligand>
        <name>K(+)</name>
        <dbReference type="ChEBI" id="CHEBI:29103"/>
    </ligand>
</feature>
<dbReference type="GO" id="GO:0016301">
    <property type="term" value="F:kinase activity"/>
    <property type="evidence" value="ECO:0007669"/>
    <property type="project" value="UniProtKB-KW"/>
</dbReference>
<sequence length="482" mass="49222">MITTDRMAAVDANAAALGVPRKQLMESSGNAVAREVRAIADPGASVELLCGRGNNGGDAFVAARFLSAYDVTVRLLGRPESIRTEIARENWDALKSAAIPTETVADAADLALDDPDVIVDAMLGSGITGALREPERTAARLANESDAAVVAVDVPSGIDADTGESTGSGDDDVVRVEADRVVTFHDEKPGLTALDADVTVADIGIPAAAERFTGPGDLLGIARDPNSHKGENGEVLVIGGGPYTGAPSLSARSALRTGADLVRVACPETVARTVQGYSADLIVRGLPGNRIGPAHVDRALELAAGNDVVVLGPGLGDSDGVSEFVREFLSRYDGRAVVDADALRVVPEIDTDAELICTPHQGELVGMGGETADDPDERAALVRSFADEIGHTLLVKGAVDVVSDGDGVRLNHTGNPGMTVGGTGDVLAGAVGALAAVTDSFHAAAVGVYANGLAGDAAADDMGYGLVATDLPDRLPEAMRDE</sequence>
<proteinExistence type="inferred from homology"/>
<dbReference type="SUPFAM" id="SSF53613">
    <property type="entry name" value="Ribokinase-like"/>
    <property type="match status" value="1"/>
</dbReference>
<feature type="binding site" evidence="17">
    <location>
        <position position="360"/>
    </location>
    <ligand>
        <name>(6S)-NADPHX</name>
        <dbReference type="ChEBI" id="CHEBI:64076"/>
    </ligand>
</feature>
<dbReference type="EC" id="5.1.99.6" evidence="19"/>
<keyword evidence="9 18" id="KW-0630">Potassium</keyword>
<dbReference type="PANTHER" id="PTHR12592">
    <property type="entry name" value="ATP-DEPENDENT (S)-NAD(P)H-HYDRATE DEHYDRATASE FAMILY MEMBER"/>
    <property type="match status" value="1"/>
</dbReference>
<evidence type="ECO:0000256" key="18">
    <source>
        <dbReference type="HAMAP-Rule" id="MF_01966"/>
    </source>
</evidence>
<organism evidence="22 23">
    <name type="scientific">Halorubrum lacusprofundi (strain ATCC 49239 / DSM 5036 / JCM 8891 / ACAM 34)</name>
    <dbReference type="NCBI Taxonomy" id="416348"/>
    <lineage>
        <taxon>Archaea</taxon>
        <taxon>Methanobacteriati</taxon>
        <taxon>Methanobacteriota</taxon>
        <taxon>Stenosarchaea group</taxon>
        <taxon>Halobacteria</taxon>
        <taxon>Halobacteriales</taxon>
        <taxon>Haloferacaceae</taxon>
        <taxon>Halorubrum</taxon>
    </lineage>
</organism>
<keyword evidence="22" id="KW-0808">Transferase</keyword>
<evidence type="ECO:0000256" key="19">
    <source>
        <dbReference type="PIRNR" id="PIRNR017184"/>
    </source>
</evidence>
<keyword evidence="6 17" id="KW-0547">Nucleotide-binding</keyword>
<evidence type="ECO:0000256" key="13">
    <source>
        <dbReference type="ARBA" id="ARBA00023268"/>
    </source>
</evidence>
<evidence type="ECO:0000256" key="3">
    <source>
        <dbReference type="ARBA" id="ARBA00006001"/>
    </source>
</evidence>
<comment type="caution">
    <text evidence="17">Lacks conserved residue(s) required for the propagation of feature annotation.</text>
</comment>
<dbReference type="AlphaFoldDB" id="B9LN89"/>
<dbReference type="HOGENOM" id="CLU_024853_4_1_2"/>
<evidence type="ECO:0000256" key="12">
    <source>
        <dbReference type="ARBA" id="ARBA00023239"/>
    </source>
</evidence>
<feature type="binding site" evidence="18">
    <location>
        <position position="55"/>
    </location>
    <ligand>
        <name>K(+)</name>
        <dbReference type="ChEBI" id="CHEBI:29103"/>
    </ligand>
</feature>
<comment type="function">
    <text evidence="17">Catalyzes the dehydration of the S-form of NAD(P)HX at the expense of ADP, which is converted to AMP. Together with NAD(P)HX epimerase, which catalyzes the epimerization of the S- and R-forms, the enzyme allows the repair of both epimers of NAD(P)HX, a damaged form of NAD(P)H that is a result of enzymatic or heat-dependent hydration.</text>
</comment>
<feature type="binding site" evidence="18">
    <location>
        <position position="153"/>
    </location>
    <ligand>
        <name>(6S)-NADPHX</name>
        <dbReference type="ChEBI" id="CHEBI:64076"/>
    </ligand>
</feature>
<keyword evidence="11 18" id="KW-0413">Isomerase</keyword>
<feature type="domain" description="YjeF N-terminal" evidence="21">
    <location>
        <begin position="7"/>
        <end position="211"/>
    </location>
</feature>
<evidence type="ECO:0000256" key="16">
    <source>
        <dbReference type="ARBA" id="ARBA00049209"/>
    </source>
</evidence>
<dbReference type="GO" id="GO:0046496">
    <property type="term" value="P:nicotinamide nucleotide metabolic process"/>
    <property type="evidence" value="ECO:0007669"/>
    <property type="project" value="UniProtKB-UniRule"/>
</dbReference>
<evidence type="ECO:0000256" key="14">
    <source>
        <dbReference type="ARBA" id="ARBA00025153"/>
    </source>
</evidence>
<keyword evidence="12 17" id="KW-0456">Lyase</keyword>
<dbReference type="Proteomes" id="UP000000740">
    <property type="component" value="Chromosome 1"/>
</dbReference>
<dbReference type="GO" id="GO:0052855">
    <property type="term" value="F:ADP-dependent NAD(P)H-hydrate dehydratase activity"/>
    <property type="evidence" value="ECO:0007669"/>
    <property type="project" value="UniProtKB-UniRule"/>
</dbReference>
<evidence type="ECO:0000256" key="17">
    <source>
        <dbReference type="HAMAP-Rule" id="MF_01965"/>
    </source>
</evidence>
<evidence type="ECO:0000256" key="10">
    <source>
        <dbReference type="ARBA" id="ARBA00023027"/>
    </source>
</evidence>
<evidence type="ECO:0000313" key="22">
    <source>
        <dbReference type="EMBL" id="ACM56827.1"/>
    </source>
</evidence>
<comment type="similarity">
    <text evidence="18">Belongs to the NnrE/AIBP family.</text>
</comment>
<evidence type="ECO:0000313" key="23">
    <source>
        <dbReference type="Proteomes" id="UP000000740"/>
    </source>
</evidence>
<comment type="similarity">
    <text evidence="4 19">In the C-terminal section; belongs to the NnrD/CARKD family.</text>
</comment>
<dbReference type="InterPro" id="IPR000631">
    <property type="entry name" value="CARKD"/>
</dbReference>
<keyword evidence="8 17" id="KW-0521">NADP</keyword>
<dbReference type="InterPro" id="IPR030677">
    <property type="entry name" value="Nnr"/>
</dbReference>
<reference evidence="22 23" key="1">
    <citation type="journal article" date="2016" name="Stand. Genomic Sci.">
        <title>Complete genome sequence of the Antarctic Halorubrum lacusprofundi type strain ACAM 34.</title>
        <authorList>
            <person name="Anderson I.J."/>
            <person name="DasSarma P."/>
            <person name="Lucas S."/>
            <person name="Copeland A."/>
            <person name="Lapidus A."/>
            <person name="Del Rio T.G."/>
            <person name="Tice H."/>
            <person name="Dalin E."/>
            <person name="Bruce D.C."/>
            <person name="Goodwin L."/>
            <person name="Pitluck S."/>
            <person name="Sims D."/>
            <person name="Brettin T.S."/>
            <person name="Detter J.C."/>
            <person name="Han C.S."/>
            <person name="Larimer F."/>
            <person name="Hauser L."/>
            <person name="Land M."/>
            <person name="Ivanova N."/>
            <person name="Richardson P."/>
            <person name="Cavicchioli R."/>
            <person name="DasSarma S."/>
            <person name="Woese C.R."/>
            <person name="Kyrpides N.C."/>
        </authorList>
    </citation>
    <scope>NUCLEOTIDE SEQUENCE [LARGE SCALE GENOMIC DNA]</scope>
    <source>
        <strain evidence="23">ATCC 49239 / DSM 5036 / JCM 8891 / ACAM 34</strain>
    </source>
</reference>
<feature type="domain" description="YjeF C-terminal" evidence="20">
    <location>
        <begin position="213"/>
        <end position="482"/>
    </location>
</feature>
<evidence type="ECO:0000256" key="11">
    <source>
        <dbReference type="ARBA" id="ARBA00023235"/>
    </source>
</evidence>
<dbReference type="GeneID" id="7399503"/>
<dbReference type="CDD" id="cd01171">
    <property type="entry name" value="YXKO-related"/>
    <property type="match status" value="1"/>
</dbReference>
<dbReference type="GO" id="GO:0005524">
    <property type="term" value="F:ATP binding"/>
    <property type="evidence" value="ECO:0007669"/>
    <property type="project" value="UniProtKB-UniRule"/>
</dbReference>
<dbReference type="GO" id="GO:0052856">
    <property type="term" value="F:NAD(P)HX epimerase activity"/>
    <property type="evidence" value="ECO:0007669"/>
    <property type="project" value="UniProtKB-UniRule"/>
</dbReference>
<evidence type="ECO:0000256" key="1">
    <source>
        <dbReference type="ARBA" id="ARBA00000013"/>
    </source>
</evidence>
<dbReference type="Gene3D" id="3.40.50.10260">
    <property type="entry name" value="YjeF N-terminal domain"/>
    <property type="match status" value="1"/>
</dbReference>
<gene>
    <name evidence="17" type="primary">nnrD</name>
    <name evidence="18" type="synonym">nnrE</name>
    <name evidence="22" type="ordered locus">Hlac_1235</name>
</gene>
<feature type="binding site" evidence="17">
    <location>
        <position position="246"/>
    </location>
    <ligand>
        <name>(6S)-NADPHX</name>
        <dbReference type="ChEBI" id="CHEBI:64076"/>
    </ligand>
</feature>
<comment type="function">
    <text evidence="18">Catalyzes the epimerization of the S- and R-forms of NAD(P)HX, a damaged form of NAD(P)H that is a result of enzymatic or heat-dependent hydration. This is a prerequisite for the S-specific NAD(P)H-hydrate dehydratase to allow the repair of both epimers of NAD(P)HX.</text>
</comment>
<keyword evidence="22" id="KW-0418">Kinase</keyword>
<evidence type="ECO:0000256" key="15">
    <source>
        <dbReference type="ARBA" id="ARBA00048238"/>
    </source>
</evidence>
<dbReference type="PIRSF" id="PIRSF017184">
    <property type="entry name" value="Nnr"/>
    <property type="match status" value="1"/>
</dbReference>
<keyword evidence="13" id="KW-0511">Multifunctional enzyme</keyword>
<dbReference type="NCBIfam" id="TIGR00197">
    <property type="entry name" value="yjeF_nterm"/>
    <property type="match status" value="1"/>
</dbReference>
<dbReference type="HAMAP" id="MF_01966">
    <property type="entry name" value="NADHX_epimerase"/>
    <property type="match status" value="1"/>
</dbReference>
<evidence type="ECO:0000259" key="21">
    <source>
        <dbReference type="PROSITE" id="PS51385"/>
    </source>
</evidence>
<dbReference type="SUPFAM" id="SSF64153">
    <property type="entry name" value="YjeF N-terminal domain-like"/>
    <property type="match status" value="1"/>
</dbReference>
<evidence type="ECO:0000256" key="7">
    <source>
        <dbReference type="ARBA" id="ARBA00022840"/>
    </source>
</evidence>
<comment type="similarity">
    <text evidence="3 19">In the N-terminal section; belongs to the NnrE/AIBP family.</text>
</comment>
<dbReference type="InterPro" id="IPR004443">
    <property type="entry name" value="YjeF_N_dom"/>
</dbReference>
<feature type="binding site" evidence="18">
    <location>
        <begin position="54"/>
        <end position="58"/>
    </location>
    <ligand>
        <name>(6S)-NADPHX</name>
        <dbReference type="ChEBI" id="CHEBI:64076"/>
    </ligand>
</feature>
<dbReference type="PANTHER" id="PTHR12592:SF0">
    <property type="entry name" value="ATP-DEPENDENT (S)-NAD(P)H-HYDRATE DEHYDRATASE"/>
    <property type="match status" value="1"/>
</dbReference>
<name>B9LN89_HALLT</name>